<keyword evidence="2" id="KW-1185">Reference proteome</keyword>
<reference evidence="2" key="1">
    <citation type="journal article" date="2019" name="Int. J. Syst. Evol. Microbiol.">
        <title>The Global Catalogue of Microorganisms (GCM) 10K type strain sequencing project: providing services to taxonomists for standard genome sequencing and annotation.</title>
        <authorList>
            <consortium name="The Broad Institute Genomics Platform"/>
            <consortium name="The Broad Institute Genome Sequencing Center for Infectious Disease"/>
            <person name="Wu L."/>
            <person name="Ma J."/>
        </authorList>
    </citation>
    <scope>NUCLEOTIDE SEQUENCE [LARGE SCALE GENOMIC DNA]</scope>
    <source>
        <strain evidence="2">CGMCC 4.7237</strain>
    </source>
</reference>
<name>A0ABV8HEC4_9ACTN</name>
<dbReference type="Proteomes" id="UP001595765">
    <property type="component" value="Unassembled WGS sequence"/>
</dbReference>
<accession>A0ABV8HEC4</accession>
<sequence>MSASPLVLPPVRLLPADELARLALAVPLLDRALRLARWVGAERQVDALGELLEADLVQAAAELGIEGEDALAEVEQAWGVAVEAGLLALEIEPGAEENTPEGEPAGRAVRGQAYDAVGAGDPQDVLEVWLAAAEYGLADAAAPDWEGPRDDLDDTDGDRSVLDELDWDPQEAAEFLDTALANLYVLMAMDGGADHDNDPDAAGDPETGAVPLPVLAASLVVPDEMEQPSDAVLEEVTEVMMRLDEQFRLLAPTGLLDYQPVDEALIEEDGESEPAGADADPLDPEEISRYGMVRLTPLGVHGLRERLIDAGAHAPVVGDLAGEPAVELLDALIEYPDHAARAEAESWLAGRKPAEAAAELLAAGRGDDPGAPGRRLICQQTLALLGAEAEPALRDVLDDPQLGGLARVWLTERGAADIPAPGSDMVFWLTIDTLAAQLSADDDAELLGELIRDLVARHDGFFDAAWRVEHPATADVLEAMGRLHPDRKIAKDARKAAFKARSREGAAG</sequence>
<comment type="caution">
    <text evidence="1">The sequence shown here is derived from an EMBL/GenBank/DDBJ whole genome shotgun (WGS) entry which is preliminary data.</text>
</comment>
<evidence type="ECO:0000313" key="1">
    <source>
        <dbReference type="EMBL" id="MFC4030472.1"/>
    </source>
</evidence>
<protein>
    <submittedName>
        <fullName evidence="1">Uncharacterized protein</fullName>
    </submittedName>
</protein>
<proteinExistence type="predicted"/>
<organism evidence="1 2">
    <name type="scientific">Streptomyces polygonati</name>
    <dbReference type="NCBI Taxonomy" id="1617087"/>
    <lineage>
        <taxon>Bacteria</taxon>
        <taxon>Bacillati</taxon>
        <taxon>Actinomycetota</taxon>
        <taxon>Actinomycetes</taxon>
        <taxon>Kitasatosporales</taxon>
        <taxon>Streptomycetaceae</taxon>
        <taxon>Streptomyces</taxon>
    </lineage>
</organism>
<dbReference type="RefSeq" id="WP_386425896.1">
    <property type="nucleotide sequence ID" value="NZ_JBHSBB010000003.1"/>
</dbReference>
<gene>
    <name evidence="1" type="ORF">ACFO3J_03185</name>
</gene>
<evidence type="ECO:0000313" key="2">
    <source>
        <dbReference type="Proteomes" id="UP001595765"/>
    </source>
</evidence>
<dbReference type="EMBL" id="JBHSBB010000003">
    <property type="protein sequence ID" value="MFC4030472.1"/>
    <property type="molecule type" value="Genomic_DNA"/>
</dbReference>